<keyword evidence="2" id="KW-1185">Reference proteome</keyword>
<dbReference type="AlphaFoldDB" id="E8R3P1"/>
<proteinExistence type="predicted"/>
<gene>
    <name evidence="1" type="ordered locus">Isop_2046</name>
</gene>
<dbReference type="KEGG" id="ipa:Isop_2046"/>
<sequence length="117" mass="13291">MPKLLLRRVGSSHLVEAVPPGQSEGIDLGRLREALVERHGPAVAVMSELEGTIQSLILDRRAVGWDSLRDWLESWVRTEGWGYTQWTEPIPSSEAVSVLQYHRLDNNNDDARMDDRE</sequence>
<dbReference type="InParanoid" id="E8R3P1"/>
<name>E8R3P1_ISOPI</name>
<dbReference type="HOGENOM" id="CLU_2081644_0_0_0"/>
<dbReference type="Proteomes" id="UP000008631">
    <property type="component" value="Chromosome"/>
</dbReference>
<accession>E8R3P1</accession>
<dbReference type="EMBL" id="CP002353">
    <property type="protein sequence ID" value="ADV62626.1"/>
    <property type="molecule type" value="Genomic_DNA"/>
</dbReference>
<reference key="1">
    <citation type="submission" date="2010-11" db="EMBL/GenBank/DDBJ databases">
        <title>The complete sequence of chromosome of Isophaera pallida ATCC 43644.</title>
        <authorList>
            <consortium name="US DOE Joint Genome Institute (JGI-PGF)"/>
            <person name="Lucas S."/>
            <person name="Copeland A."/>
            <person name="Lapidus A."/>
            <person name="Bruce D."/>
            <person name="Goodwin L."/>
            <person name="Pitluck S."/>
            <person name="Kyrpides N."/>
            <person name="Mavromatis K."/>
            <person name="Pagani I."/>
            <person name="Ivanova N."/>
            <person name="Saunders E."/>
            <person name="Brettin T."/>
            <person name="Detter J.C."/>
            <person name="Han C."/>
            <person name="Tapia R."/>
            <person name="Land M."/>
            <person name="Hauser L."/>
            <person name="Markowitz V."/>
            <person name="Cheng J.-F."/>
            <person name="Hugenholtz P."/>
            <person name="Woyke T."/>
            <person name="Wu D."/>
            <person name="Eisen J.A."/>
        </authorList>
    </citation>
    <scope>NUCLEOTIDE SEQUENCE</scope>
    <source>
        <strain>ATCC 43644</strain>
    </source>
</reference>
<protein>
    <submittedName>
        <fullName evidence="1">Uncharacterized protein</fullName>
    </submittedName>
</protein>
<evidence type="ECO:0000313" key="1">
    <source>
        <dbReference type="EMBL" id="ADV62626.1"/>
    </source>
</evidence>
<reference evidence="1 2" key="2">
    <citation type="journal article" date="2011" name="Stand. Genomic Sci.">
        <title>Complete genome sequence of Isosphaera pallida type strain (IS1B).</title>
        <authorList>
            <consortium name="US DOE Joint Genome Institute (JGI-PGF)"/>
            <person name="Goker M."/>
            <person name="Cleland D."/>
            <person name="Saunders E."/>
            <person name="Lapidus A."/>
            <person name="Nolan M."/>
            <person name="Lucas S."/>
            <person name="Hammon N."/>
            <person name="Deshpande S."/>
            <person name="Cheng J.F."/>
            <person name="Tapia R."/>
            <person name="Han C."/>
            <person name="Goodwin L."/>
            <person name="Pitluck S."/>
            <person name="Liolios K."/>
            <person name="Pagani I."/>
            <person name="Ivanova N."/>
            <person name="Mavromatis K."/>
            <person name="Pati A."/>
            <person name="Chen A."/>
            <person name="Palaniappan K."/>
            <person name="Land M."/>
            <person name="Hauser L."/>
            <person name="Chang Y.J."/>
            <person name="Jeffries C.D."/>
            <person name="Detter J.C."/>
            <person name="Beck B."/>
            <person name="Woyke T."/>
            <person name="Bristow J."/>
            <person name="Eisen J.A."/>
            <person name="Markowitz V."/>
            <person name="Hugenholtz P."/>
            <person name="Kyrpides N.C."/>
            <person name="Klenk H.P."/>
        </authorList>
    </citation>
    <scope>NUCLEOTIDE SEQUENCE [LARGE SCALE GENOMIC DNA]</scope>
    <source>
        <strain evidence="2">ATCC 43644 / DSM 9630 / IS1B</strain>
    </source>
</reference>
<organism evidence="1 2">
    <name type="scientific">Isosphaera pallida (strain ATCC 43644 / DSM 9630 / IS1B)</name>
    <dbReference type="NCBI Taxonomy" id="575540"/>
    <lineage>
        <taxon>Bacteria</taxon>
        <taxon>Pseudomonadati</taxon>
        <taxon>Planctomycetota</taxon>
        <taxon>Planctomycetia</taxon>
        <taxon>Isosphaerales</taxon>
        <taxon>Isosphaeraceae</taxon>
        <taxon>Isosphaera</taxon>
    </lineage>
</organism>
<evidence type="ECO:0000313" key="2">
    <source>
        <dbReference type="Proteomes" id="UP000008631"/>
    </source>
</evidence>